<dbReference type="Proteomes" id="UP001168821">
    <property type="component" value="Unassembled WGS sequence"/>
</dbReference>
<keyword evidence="2" id="KW-1185">Reference proteome</keyword>
<dbReference type="EMBL" id="JALNTZ010000001">
    <property type="protein sequence ID" value="KAJ3667077.1"/>
    <property type="molecule type" value="Genomic_DNA"/>
</dbReference>
<sequence length="101" mass="10577">MHREILNPYHQDSGRPPRVVFLRVVVGVVSALGLPHGPCGGASTRPAQVQGSLVQGTAHTTRSAAAAADRRYLLPGLPSDVTGLGDERARAVGLVPASRDY</sequence>
<gene>
    <name evidence="1" type="ORF">Zmor_002484</name>
</gene>
<comment type="caution">
    <text evidence="1">The sequence shown here is derived from an EMBL/GenBank/DDBJ whole genome shotgun (WGS) entry which is preliminary data.</text>
</comment>
<accession>A0AA38JAG4</accession>
<organism evidence="1 2">
    <name type="scientific">Zophobas morio</name>
    <dbReference type="NCBI Taxonomy" id="2755281"/>
    <lineage>
        <taxon>Eukaryota</taxon>
        <taxon>Metazoa</taxon>
        <taxon>Ecdysozoa</taxon>
        <taxon>Arthropoda</taxon>
        <taxon>Hexapoda</taxon>
        <taxon>Insecta</taxon>
        <taxon>Pterygota</taxon>
        <taxon>Neoptera</taxon>
        <taxon>Endopterygota</taxon>
        <taxon>Coleoptera</taxon>
        <taxon>Polyphaga</taxon>
        <taxon>Cucujiformia</taxon>
        <taxon>Tenebrionidae</taxon>
        <taxon>Zophobas</taxon>
    </lineage>
</organism>
<evidence type="ECO:0000313" key="2">
    <source>
        <dbReference type="Proteomes" id="UP001168821"/>
    </source>
</evidence>
<dbReference type="AlphaFoldDB" id="A0AA38JAG4"/>
<protein>
    <submittedName>
        <fullName evidence="1">Uncharacterized protein</fullName>
    </submittedName>
</protein>
<reference evidence="1" key="1">
    <citation type="journal article" date="2023" name="G3 (Bethesda)">
        <title>Whole genome assemblies of Zophobas morio and Tenebrio molitor.</title>
        <authorList>
            <person name="Kaur S."/>
            <person name="Stinson S.A."/>
            <person name="diCenzo G.C."/>
        </authorList>
    </citation>
    <scope>NUCLEOTIDE SEQUENCE</scope>
    <source>
        <strain evidence="1">QUZm001</strain>
    </source>
</reference>
<proteinExistence type="predicted"/>
<name>A0AA38JAG4_9CUCU</name>
<evidence type="ECO:0000313" key="1">
    <source>
        <dbReference type="EMBL" id="KAJ3667077.1"/>
    </source>
</evidence>